<evidence type="ECO:0000256" key="1">
    <source>
        <dbReference type="ARBA" id="ARBA00004651"/>
    </source>
</evidence>
<feature type="transmembrane region" description="Helical" evidence="9">
    <location>
        <begin position="320"/>
        <end position="343"/>
    </location>
</feature>
<dbReference type="Proteomes" id="UP001193389">
    <property type="component" value="Chromosome"/>
</dbReference>
<protein>
    <submittedName>
        <fullName evidence="12">Methyl-accepting chemotaxis protein</fullName>
    </submittedName>
</protein>
<dbReference type="Pfam" id="PF00672">
    <property type="entry name" value="HAMP"/>
    <property type="match status" value="1"/>
</dbReference>
<dbReference type="SMART" id="SM00304">
    <property type="entry name" value="HAMP"/>
    <property type="match status" value="1"/>
</dbReference>
<keyword evidence="6 9" id="KW-0472">Membrane</keyword>
<evidence type="ECO:0000313" key="13">
    <source>
        <dbReference type="Proteomes" id="UP001193389"/>
    </source>
</evidence>
<evidence type="ECO:0000259" key="10">
    <source>
        <dbReference type="PROSITE" id="PS50111"/>
    </source>
</evidence>
<dbReference type="PROSITE" id="PS50885">
    <property type="entry name" value="HAMP"/>
    <property type="match status" value="1"/>
</dbReference>
<evidence type="ECO:0000256" key="5">
    <source>
        <dbReference type="ARBA" id="ARBA00022989"/>
    </source>
</evidence>
<sequence>MSRGRFSLKLKLNVYILSVATIIYCITIGYISYRLKEITYRNSVEIVKSSTREYGDKISKELSVMMESARTLKNAFENYKKLNVPNRDVFFDGLLSSNIEKNPEYLSVGVYWELKALNKNYKKKNGRFYNGFFREGGKIINQKAIEDTTNQELTGTYYQVRKLNKETIVNPYYDQATKEMKGIMMTSLLTPIQNEAGQFEGMIGIDISLSHMNQLIASVKPYEEAISYMISENKIIVAHTNTTLTGKNFISSLGKDSVIFKNETLVNNLSSNKSFTYKNSISGKEYFVSFEPIMIGNKDTNWIIGIEVPTKVILSEAREVLIKTIIAGVLGLFFLYLIIYFIAVKISTPIVKGVEFAKSISAGDLNTQLTIKQNDEIGDLAESLSIMASKLTKIISEIIQSSDTIAESSMDLLNASVKLADGANNQASSAEEISTSMELVLSRIQQNTQNAQETEKIALQAAKGIQIGNESTRALIQSMNNIVEKISIVGEIAKQTNLLAINASIEASRYGMQGKGFAVVAAEIKKLAEKSQLAAKEIDELSNQGLFHARETGNILFEIIPDIEQTAILVKQIADSSLEQKTSSEEINAGIQQLNKVTQQNAGSSFELSISSKNISKQAENLKKLIAYFKIEGIN</sequence>
<dbReference type="Pfam" id="PF02743">
    <property type="entry name" value="dCache_1"/>
    <property type="match status" value="1"/>
</dbReference>
<dbReference type="Gene3D" id="3.30.450.20">
    <property type="entry name" value="PAS domain"/>
    <property type="match status" value="2"/>
</dbReference>
<dbReference type="Gene3D" id="1.10.287.950">
    <property type="entry name" value="Methyl-accepting chemotaxis protein"/>
    <property type="match status" value="1"/>
</dbReference>
<evidence type="ECO:0000256" key="8">
    <source>
        <dbReference type="PROSITE-ProRule" id="PRU00284"/>
    </source>
</evidence>
<comment type="subcellular location">
    <subcellularLocation>
        <location evidence="1">Cell membrane</location>
        <topology evidence="1">Multi-pass membrane protein</topology>
    </subcellularLocation>
</comment>
<dbReference type="CDD" id="cd12913">
    <property type="entry name" value="PDC1_MCP_like"/>
    <property type="match status" value="1"/>
</dbReference>
<dbReference type="CDD" id="cd06225">
    <property type="entry name" value="HAMP"/>
    <property type="match status" value="1"/>
</dbReference>
<dbReference type="InterPro" id="IPR004090">
    <property type="entry name" value="Chemotax_Me-accpt_rcpt"/>
</dbReference>
<dbReference type="EMBL" id="AP018694">
    <property type="protein sequence ID" value="BBE20639.1"/>
    <property type="molecule type" value="Genomic_DNA"/>
</dbReference>
<accession>A0A5K7SGN7</accession>
<dbReference type="InterPro" id="IPR004089">
    <property type="entry name" value="MCPsignal_dom"/>
</dbReference>
<dbReference type="GO" id="GO:0005886">
    <property type="term" value="C:plasma membrane"/>
    <property type="evidence" value="ECO:0007669"/>
    <property type="project" value="UniProtKB-SubCell"/>
</dbReference>
<name>A0A5K7SGN7_9BACT</name>
<dbReference type="AlphaFoldDB" id="A0A5K7SGN7"/>
<keyword evidence="5 9" id="KW-1133">Transmembrane helix</keyword>
<evidence type="ECO:0000256" key="7">
    <source>
        <dbReference type="ARBA" id="ARBA00029447"/>
    </source>
</evidence>
<dbReference type="InterPro" id="IPR003660">
    <property type="entry name" value="HAMP_dom"/>
</dbReference>
<evidence type="ECO:0000256" key="2">
    <source>
        <dbReference type="ARBA" id="ARBA00022475"/>
    </source>
</evidence>
<keyword evidence="3" id="KW-0145">Chemotaxis</keyword>
<keyword evidence="2" id="KW-1003">Cell membrane</keyword>
<dbReference type="RefSeq" id="WP_318348765.1">
    <property type="nucleotide sequence ID" value="NZ_AP018694.1"/>
</dbReference>
<evidence type="ECO:0000256" key="4">
    <source>
        <dbReference type="ARBA" id="ARBA00022692"/>
    </source>
</evidence>
<dbReference type="Pfam" id="PF00015">
    <property type="entry name" value="MCPsignal"/>
    <property type="match status" value="1"/>
</dbReference>
<dbReference type="GO" id="GO:0004888">
    <property type="term" value="F:transmembrane signaling receptor activity"/>
    <property type="evidence" value="ECO:0007669"/>
    <property type="project" value="InterPro"/>
</dbReference>
<evidence type="ECO:0000313" key="12">
    <source>
        <dbReference type="EMBL" id="BBE20639.1"/>
    </source>
</evidence>
<dbReference type="PRINTS" id="PR00260">
    <property type="entry name" value="CHEMTRNSDUCR"/>
</dbReference>
<keyword evidence="8" id="KW-0807">Transducer</keyword>
<feature type="domain" description="HAMP" evidence="11">
    <location>
        <begin position="357"/>
        <end position="396"/>
    </location>
</feature>
<evidence type="ECO:0000256" key="3">
    <source>
        <dbReference type="ARBA" id="ARBA00022500"/>
    </source>
</evidence>
<reference evidence="12" key="1">
    <citation type="journal article" date="2020" name="Int. J. Syst. Evol. Microbiol.">
        <title>Aquipluma nitroreducens gen. nov. sp. nov., a novel facultatively anaerobic bacterium isolated from a freshwater lake.</title>
        <authorList>
            <person name="Watanabe M."/>
            <person name="Kojima H."/>
            <person name="Fukui M."/>
        </authorList>
    </citation>
    <scope>NUCLEOTIDE SEQUENCE</scope>
    <source>
        <strain evidence="12">MeG22</strain>
    </source>
</reference>
<proteinExistence type="inferred from homology"/>
<dbReference type="GO" id="GO:0006935">
    <property type="term" value="P:chemotaxis"/>
    <property type="evidence" value="ECO:0007669"/>
    <property type="project" value="UniProtKB-KW"/>
</dbReference>
<organism evidence="12 13">
    <name type="scientific">Aquipluma nitroreducens</name>
    <dbReference type="NCBI Taxonomy" id="2010828"/>
    <lineage>
        <taxon>Bacteria</taxon>
        <taxon>Pseudomonadati</taxon>
        <taxon>Bacteroidota</taxon>
        <taxon>Bacteroidia</taxon>
        <taxon>Marinilabiliales</taxon>
        <taxon>Prolixibacteraceae</taxon>
        <taxon>Aquipluma</taxon>
    </lineage>
</organism>
<dbReference type="SUPFAM" id="SSF58104">
    <property type="entry name" value="Methyl-accepting chemotaxis protein (MCP) signaling domain"/>
    <property type="match status" value="1"/>
</dbReference>
<dbReference type="GO" id="GO:0007165">
    <property type="term" value="P:signal transduction"/>
    <property type="evidence" value="ECO:0007669"/>
    <property type="project" value="UniProtKB-KW"/>
</dbReference>
<dbReference type="PROSITE" id="PS50111">
    <property type="entry name" value="CHEMOTAXIS_TRANSDUC_2"/>
    <property type="match status" value="1"/>
</dbReference>
<dbReference type="PANTHER" id="PTHR43531:SF11">
    <property type="entry name" value="METHYL-ACCEPTING CHEMOTAXIS PROTEIN 3"/>
    <property type="match status" value="1"/>
</dbReference>
<dbReference type="CDD" id="cd12912">
    <property type="entry name" value="PDC2_MCP_like"/>
    <property type="match status" value="1"/>
</dbReference>
<gene>
    <name evidence="12" type="ORF">AQPE_4833</name>
</gene>
<dbReference type="InterPro" id="IPR051310">
    <property type="entry name" value="MCP_chemotaxis"/>
</dbReference>
<keyword evidence="4 9" id="KW-0812">Transmembrane</keyword>
<dbReference type="KEGG" id="anf:AQPE_4833"/>
<evidence type="ECO:0000256" key="6">
    <source>
        <dbReference type="ARBA" id="ARBA00023136"/>
    </source>
</evidence>
<feature type="transmembrane region" description="Helical" evidence="9">
    <location>
        <begin position="12"/>
        <end position="33"/>
    </location>
</feature>
<evidence type="ECO:0000256" key="9">
    <source>
        <dbReference type="SAM" id="Phobius"/>
    </source>
</evidence>
<evidence type="ECO:0000259" key="11">
    <source>
        <dbReference type="PROSITE" id="PS50885"/>
    </source>
</evidence>
<comment type="similarity">
    <text evidence="7">Belongs to the methyl-accepting chemotaxis (MCP) protein family.</text>
</comment>
<dbReference type="InterPro" id="IPR033479">
    <property type="entry name" value="dCache_1"/>
</dbReference>
<dbReference type="SMART" id="SM00283">
    <property type="entry name" value="MA"/>
    <property type="match status" value="1"/>
</dbReference>
<dbReference type="PANTHER" id="PTHR43531">
    <property type="entry name" value="PROTEIN ICFG"/>
    <property type="match status" value="1"/>
</dbReference>
<keyword evidence="13" id="KW-1185">Reference proteome</keyword>
<feature type="domain" description="Methyl-accepting transducer" evidence="10">
    <location>
        <begin position="401"/>
        <end position="616"/>
    </location>
</feature>